<comment type="similarity">
    <text evidence="1 4">Belongs to the polypeptide deformylase family.</text>
</comment>
<dbReference type="GO" id="GO:0046872">
    <property type="term" value="F:metal ion binding"/>
    <property type="evidence" value="ECO:0007669"/>
    <property type="project" value="UniProtKB-KW"/>
</dbReference>
<keyword evidence="4" id="KW-0648">Protein biosynthesis</keyword>
<dbReference type="PANTHER" id="PTHR10458:SF22">
    <property type="entry name" value="PEPTIDE DEFORMYLASE"/>
    <property type="match status" value="1"/>
</dbReference>
<name>A0A9D9NF77_9BACT</name>
<comment type="catalytic activity">
    <reaction evidence="4">
        <text>N-terminal N-formyl-L-methionyl-[peptide] + H2O = N-terminal L-methionyl-[peptide] + formate</text>
        <dbReference type="Rhea" id="RHEA:24420"/>
        <dbReference type="Rhea" id="RHEA-COMP:10639"/>
        <dbReference type="Rhea" id="RHEA-COMP:10640"/>
        <dbReference type="ChEBI" id="CHEBI:15377"/>
        <dbReference type="ChEBI" id="CHEBI:15740"/>
        <dbReference type="ChEBI" id="CHEBI:49298"/>
        <dbReference type="ChEBI" id="CHEBI:64731"/>
        <dbReference type="EC" id="3.5.1.88"/>
    </reaction>
</comment>
<organism evidence="6 7">
    <name type="scientific">Candidatus Cryptobacteroides faecavium</name>
    <dbReference type="NCBI Taxonomy" id="2840762"/>
    <lineage>
        <taxon>Bacteria</taxon>
        <taxon>Pseudomonadati</taxon>
        <taxon>Bacteroidota</taxon>
        <taxon>Bacteroidia</taxon>
        <taxon>Bacteroidales</taxon>
        <taxon>Candidatus Cryptobacteroides</taxon>
    </lineage>
</organism>
<dbReference type="GO" id="GO:0042586">
    <property type="term" value="F:peptide deformylase activity"/>
    <property type="evidence" value="ECO:0007669"/>
    <property type="project" value="UniProtKB-UniRule"/>
</dbReference>
<comment type="cofactor">
    <cofactor evidence="4">
        <name>Fe(2+)</name>
        <dbReference type="ChEBI" id="CHEBI:29033"/>
    </cofactor>
    <text evidence="4">Binds 1 Fe(2+) ion.</text>
</comment>
<feature type="binding site" evidence="4">
    <location>
        <position position="155"/>
    </location>
    <ligand>
        <name>Fe cation</name>
        <dbReference type="ChEBI" id="CHEBI:24875"/>
    </ligand>
</feature>
<keyword evidence="3 4" id="KW-0378">Hydrolase</keyword>
<feature type="active site" evidence="4">
    <location>
        <position position="199"/>
    </location>
</feature>
<dbReference type="Gene3D" id="3.90.45.10">
    <property type="entry name" value="Peptide deformylase"/>
    <property type="match status" value="1"/>
</dbReference>
<comment type="function">
    <text evidence="4">Removes the formyl group from the N-terminal Met of newly synthesized proteins. Requires at least a dipeptide for an efficient rate of reaction. N-terminal L-methionine is a prerequisite for activity but the enzyme has broad specificity at other positions.</text>
</comment>
<dbReference type="Proteomes" id="UP000823603">
    <property type="component" value="Unassembled WGS sequence"/>
</dbReference>
<sequence>MKKRISLDFLSVLLALATIAVFVLLVILTGRKDGRTDPSITFTEHEISLIRSADSLMRVLTVSDSADLAVLRGKSSALSGADMSSPYFSRLSRLMVATMLDSAQAGVGIAAPQVGVQKRVVAVQRFDKEGEPVEVYPNISINSFSGEPVPGREGCLSIPGRYGIVKRYPQIVISYTDTLTFKSVSDTVSGFTAVIFQHEADHLDGVLYTDRADSVFTDSAR</sequence>
<evidence type="ECO:0000256" key="2">
    <source>
        <dbReference type="ARBA" id="ARBA00022723"/>
    </source>
</evidence>
<dbReference type="InterPro" id="IPR023635">
    <property type="entry name" value="Peptide_deformylase"/>
</dbReference>
<keyword evidence="4" id="KW-0408">Iron</keyword>
<keyword evidence="5" id="KW-1133">Transmembrane helix</keyword>
<dbReference type="GO" id="GO:0006412">
    <property type="term" value="P:translation"/>
    <property type="evidence" value="ECO:0007669"/>
    <property type="project" value="UniProtKB-UniRule"/>
</dbReference>
<dbReference type="CDD" id="cd00487">
    <property type="entry name" value="Pep_deformylase"/>
    <property type="match status" value="1"/>
</dbReference>
<accession>A0A9D9NF77</accession>
<reference evidence="6" key="1">
    <citation type="submission" date="2020-10" db="EMBL/GenBank/DDBJ databases">
        <authorList>
            <person name="Gilroy R."/>
        </authorList>
    </citation>
    <scope>NUCLEOTIDE SEQUENCE</scope>
    <source>
        <strain evidence="6">B2-22910</strain>
    </source>
</reference>
<gene>
    <name evidence="4" type="primary">def</name>
    <name evidence="6" type="ORF">IAB82_06700</name>
</gene>
<dbReference type="SUPFAM" id="SSF56420">
    <property type="entry name" value="Peptide deformylase"/>
    <property type="match status" value="1"/>
</dbReference>
<proteinExistence type="inferred from homology"/>
<feature type="binding site" evidence="4">
    <location>
        <position position="202"/>
    </location>
    <ligand>
        <name>Fe cation</name>
        <dbReference type="ChEBI" id="CHEBI:24875"/>
    </ligand>
</feature>
<evidence type="ECO:0000313" key="7">
    <source>
        <dbReference type="Proteomes" id="UP000823603"/>
    </source>
</evidence>
<dbReference type="Pfam" id="PF01327">
    <property type="entry name" value="Pep_deformylase"/>
    <property type="match status" value="1"/>
</dbReference>
<dbReference type="HAMAP" id="MF_00163">
    <property type="entry name" value="Pep_deformylase"/>
    <property type="match status" value="1"/>
</dbReference>
<feature type="binding site" evidence="4">
    <location>
        <position position="198"/>
    </location>
    <ligand>
        <name>Fe cation</name>
        <dbReference type="ChEBI" id="CHEBI:24875"/>
    </ligand>
</feature>
<dbReference type="EC" id="3.5.1.88" evidence="4"/>
<evidence type="ECO:0000313" key="6">
    <source>
        <dbReference type="EMBL" id="MBO8471466.1"/>
    </source>
</evidence>
<keyword evidence="5" id="KW-0812">Transmembrane</keyword>
<dbReference type="PANTHER" id="PTHR10458">
    <property type="entry name" value="PEPTIDE DEFORMYLASE"/>
    <property type="match status" value="1"/>
</dbReference>
<evidence type="ECO:0000256" key="1">
    <source>
        <dbReference type="ARBA" id="ARBA00010759"/>
    </source>
</evidence>
<protein>
    <recommendedName>
        <fullName evidence="4">Peptide deformylase</fullName>
        <shortName evidence="4">PDF</shortName>
        <ecNumber evidence="4">3.5.1.88</ecNumber>
    </recommendedName>
    <alternativeName>
        <fullName evidence="4">Polypeptide deformylase</fullName>
    </alternativeName>
</protein>
<dbReference type="PRINTS" id="PR01576">
    <property type="entry name" value="PDEFORMYLASE"/>
</dbReference>
<dbReference type="EMBL" id="JADIMB010000098">
    <property type="protein sequence ID" value="MBO8471466.1"/>
    <property type="molecule type" value="Genomic_DNA"/>
</dbReference>
<evidence type="ECO:0000256" key="5">
    <source>
        <dbReference type="SAM" id="Phobius"/>
    </source>
</evidence>
<evidence type="ECO:0000256" key="4">
    <source>
        <dbReference type="HAMAP-Rule" id="MF_00163"/>
    </source>
</evidence>
<dbReference type="AlphaFoldDB" id="A0A9D9NF77"/>
<feature type="transmembrane region" description="Helical" evidence="5">
    <location>
        <begin position="7"/>
        <end position="28"/>
    </location>
</feature>
<keyword evidence="5" id="KW-0472">Membrane</keyword>
<evidence type="ECO:0000256" key="3">
    <source>
        <dbReference type="ARBA" id="ARBA00022801"/>
    </source>
</evidence>
<comment type="caution">
    <text evidence="6">The sequence shown here is derived from an EMBL/GenBank/DDBJ whole genome shotgun (WGS) entry which is preliminary data.</text>
</comment>
<dbReference type="InterPro" id="IPR036821">
    <property type="entry name" value="Peptide_deformylase_sf"/>
</dbReference>
<keyword evidence="2 4" id="KW-0479">Metal-binding</keyword>
<reference evidence="6" key="2">
    <citation type="journal article" date="2021" name="PeerJ">
        <title>Extensive microbial diversity within the chicken gut microbiome revealed by metagenomics and culture.</title>
        <authorList>
            <person name="Gilroy R."/>
            <person name="Ravi A."/>
            <person name="Getino M."/>
            <person name="Pursley I."/>
            <person name="Horton D.L."/>
            <person name="Alikhan N.F."/>
            <person name="Baker D."/>
            <person name="Gharbi K."/>
            <person name="Hall N."/>
            <person name="Watson M."/>
            <person name="Adriaenssens E.M."/>
            <person name="Foster-Nyarko E."/>
            <person name="Jarju S."/>
            <person name="Secka A."/>
            <person name="Antonio M."/>
            <person name="Oren A."/>
            <person name="Chaudhuri R.R."/>
            <person name="La Ragione R."/>
            <person name="Hildebrand F."/>
            <person name="Pallen M.J."/>
        </authorList>
    </citation>
    <scope>NUCLEOTIDE SEQUENCE</scope>
    <source>
        <strain evidence="6">B2-22910</strain>
    </source>
</reference>